<dbReference type="PRINTS" id="PR00411">
    <property type="entry name" value="PNDRDTASEI"/>
</dbReference>
<keyword evidence="8" id="KW-1185">Reference proteome</keyword>
<evidence type="ECO:0000256" key="3">
    <source>
        <dbReference type="ARBA" id="ARBA00022827"/>
    </source>
</evidence>
<evidence type="ECO:0000259" key="5">
    <source>
        <dbReference type="Pfam" id="PF07992"/>
    </source>
</evidence>
<feature type="domain" description="Reductase C-terminal" evidence="6">
    <location>
        <begin position="324"/>
        <end position="407"/>
    </location>
</feature>
<dbReference type="Proteomes" id="UP000295341">
    <property type="component" value="Unassembled WGS sequence"/>
</dbReference>
<comment type="cofactor">
    <cofactor evidence="1">
        <name>FAD</name>
        <dbReference type="ChEBI" id="CHEBI:57692"/>
    </cofactor>
</comment>
<proteinExistence type="predicted"/>
<reference evidence="7 8" key="1">
    <citation type="submission" date="2019-03" db="EMBL/GenBank/DDBJ databases">
        <title>Genomic Encyclopedia of Type Strains, Phase IV (KMG-IV): sequencing the most valuable type-strain genomes for metagenomic binning, comparative biology and taxonomic classification.</title>
        <authorList>
            <person name="Goeker M."/>
        </authorList>
    </citation>
    <scope>NUCLEOTIDE SEQUENCE [LARGE SCALE GENOMIC DNA]</scope>
    <source>
        <strain evidence="7 8">DSM 26377</strain>
    </source>
</reference>
<keyword evidence="3" id="KW-0274">FAD</keyword>
<dbReference type="InterPro" id="IPR036188">
    <property type="entry name" value="FAD/NAD-bd_sf"/>
</dbReference>
<accession>A0A4S3K3L2</accession>
<dbReference type="Pfam" id="PF14759">
    <property type="entry name" value="Reductase_C"/>
    <property type="match status" value="1"/>
</dbReference>
<dbReference type="InterPro" id="IPR050446">
    <property type="entry name" value="FAD-oxidoreductase/Apoptosis"/>
</dbReference>
<dbReference type="Pfam" id="PF07992">
    <property type="entry name" value="Pyr_redox_2"/>
    <property type="match status" value="1"/>
</dbReference>
<dbReference type="Gene3D" id="3.50.50.60">
    <property type="entry name" value="FAD/NAD(P)-binding domain"/>
    <property type="match status" value="2"/>
</dbReference>
<dbReference type="PANTHER" id="PTHR43557">
    <property type="entry name" value="APOPTOSIS-INDUCING FACTOR 1"/>
    <property type="match status" value="1"/>
</dbReference>
<evidence type="ECO:0000256" key="1">
    <source>
        <dbReference type="ARBA" id="ARBA00001974"/>
    </source>
</evidence>
<dbReference type="SUPFAM" id="SSF51905">
    <property type="entry name" value="FAD/NAD(P)-binding domain"/>
    <property type="match status" value="1"/>
</dbReference>
<dbReference type="PANTHER" id="PTHR43557:SF2">
    <property type="entry name" value="RIESKE DOMAIN-CONTAINING PROTEIN-RELATED"/>
    <property type="match status" value="1"/>
</dbReference>
<evidence type="ECO:0000256" key="4">
    <source>
        <dbReference type="ARBA" id="ARBA00023002"/>
    </source>
</evidence>
<dbReference type="EMBL" id="SOBT01000008">
    <property type="protein sequence ID" value="TDU31281.1"/>
    <property type="molecule type" value="Genomic_DNA"/>
</dbReference>
<dbReference type="GO" id="GO:0051213">
    <property type="term" value="F:dioxygenase activity"/>
    <property type="evidence" value="ECO:0007669"/>
    <property type="project" value="UniProtKB-KW"/>
</dbReference>
<evidence type="ECO:0000259" key="6">
    <source>
        <dbReference type="Pfam" id="PF14759"/>
    </source>
</evidence>
<dbReference type="GO" id="GO:0016651">
    <property type="term" value="F:oxidoreductase activity, acting on NAD(P)H"/>
    <property type="evidence" value="ECO:0007669"/>
    <property type="project" value="TreeGrafter"/>
</dbReference>
<name>A0A4S3K3L2_9GAMM</name>
<protein>
    <submittedName>
        <fullName evidence="7">3-phenylpropionate/trans-cinnamate dioxygenase ferredoxin reductase subunit</fullName>
    </submittedName>
</protein>
<dbReference type="OrthoDB" id="9800167at2"/>
<keyword evidence="2" id="KW-0285">Flavoprotein</keyword>
<feature type="domain" description="FAD/NAD(P)-binding" evidence="5">
    <location>
        <begin position="9"/>
        <end position="305"/>
    </location>
</feature>
<dbReference type="Gene3D" id="3.30.390.30">
    <property type="match status" value="1"/>
</dbReference>
<dbReference type="GO" id="GO:0005737">
    <property type="term" value="C:cytoplasm"/>
    <property type="evidence" value="ECO:0007669"/>
    <property type="project" value="TreeGrafter"/>
</dbReference>
<comment type="caution">
    <text evidence="7">The sequence shown here is derived from an EMBL/GenBank/DDBJ whole genome shotgun (WGS) entry which is preliminary data.</text>
</comment>
<gene>
    <name evidence="7" type="ORF">DFR24_0645</name>
</gene>
<keyword evidence="4" id="KW-0560">Oxidoreductase</keyword>
<dbReference type="InterPro" id="IPR016156">
    <property type="entry name" value="FAD/NAD-linked_Rdtase_dimer_sf"/>
</dbReference>
<keyword evidence="7" id="KW-0223">Dioxygenase</keyword>
<dbReference type="PRINTS" id="PR00368">
    <property type="entry name" value="FADPNR"/>
</dbReference>
<dbReference type="InterPro" id="IPR023753">
    <property type="entry name" value="FAD/NAD-binding_dom"/>
</dbReference>
<evidence type="ECO:0000313" key="8">
    <source>
        <dbReference type="Proteomes" id="UP000295341"/>
    </source>
</evidence>
<evidence type="ECO:0000256" key="2">
    <source>
        <dbReference type="ARBA" id="ARBA00022630"/>
    </source>
</evidence>
<dbReference type="SUPFAM" id="SSF55424">
    <property type="entry name" value="FAD/NAD-linked reductases, dimerisation (C-terminal) domain"/>
    <property type="match status" value="1"/>
</dbReference>
<dbReference type="InterPro" id="IPR028202">
    <property type="entry name" value="Reductase_C"/>
</dbReference>
<dbReference type="RefSeq" id="WP_133879883.1">
    <property type="nucleotide sequence ID" value="NZ_MWIN01000014.1"/>
</dbReference>
<evidence type="ECO:0000313" key="7">
    <source>
        <dbReference type="EMBL" id="TDU31281.1"/>
    </source>
</evidence>
<dbReference type="AlphaFoldDB" id="A0A4S3K3L2"/>
<sequence>MTESATPESVVIVGAGQAGGETAAELRRQGYTGRITIVGEEPHVPYKRPPLSKTYLSGAATKESLYVLSAAAMEKATIEFIGGVRAIAIDRAGKTLTLSDGRKLPYGKLMLATGGRPRLLTIPGADLPNIHVVRGIADVDAIREQFVAGKRLVIVGGGYIGLEVAAVATKAGLKVTVLESMPRVLQRVTAPEMSAFYEKVHREAGVDVRTGVQLAGFEQQGDAIHVKLVGGDVEGDLVIVGIGLIANTELAADAGLEVDNGIVVDEFTRTADPDIHAAGDCTVHPSEFLGRRVRLESVQNAMEQGRAGASNMLGKATKYTNVPWFWSDQYDLKLQMVGMSTGYDQVVLRGDPAKRSFGAFYLKDGHLIAVDTVSRPQEFMLAKKMVALKVKVDPAKLADETIPMKDLVPAA</sequence>
<organism evidence="7 8">
    <name type="scientific">Panacagrimonas perspica</name>
    <dbReference type="NCBI Taxonomy" id="381431"/>
    <lineage>
        <taxon>Bacteria</taxon>
        <taxon>Pseudomonadati</taxon>
        <taxon>Pseudomonadota</taxon>
        <taxon>Gammaproteobacteria</taxon>
        <taxon>Nevskiales</taxon>
        <taxon>Nevskiaceae</taxon>
        <taxon>Panacagrimonas</taxon>
    </lineage>
</organism>